<dbReference type="Gene3D" id="3.40.50.150">
    <property type="entry name" value="Vaccinia Virus protein VP39"/>
    <property type="match status" value="1"/>
</dbReference>
<accession>A0A8H9IUD4</accession>
<dbReference type="RefSeq" id="WP_145936693.1">
    <property type="nucleotide sequence ID" value="NZ_BNAV01000005.1"/>
</dbReference>
<dbReference type="InterPro" id="IPR013216">
    <property type="entry name" value="Methyltransf_11"/>
</dbReference>
<dbReference type="EMBL" id="BNAV01000005">
    <property type="protein sequence ID" value="GHF61748.1"/>
    <property type="molecule type" value="Genomic_DNA"/>
</dbReference>
<name>A0A8H9IUD4_9PSEU</name>
<dbReference type="OrthoDB" id="9805171at2"/>
<dbReference type="InterPro" id="IPR029063">
    <property type="entry name" value="SAM-dependent_MTases_sf"/>
</dbReference>
<dbReference type="GO" id="GO:0032259">
    <property type="term" value="P:methylation"/>
    <property type="evidence" value="ECO:0007669"/>
    <property type="project" value="UniProtKB-KW"/>
</dbReference>
<evidence type="ECO:0000259" key="1">
    <source>
        <dbReference type="Pfam" id="PF08241"/>
    </source>
</evidence>
<dbReference type="SUPFAM" id="SSF53335">
    <property type="entry name" value="S-adenosyl-L-methionine-dependent methyltransferases"/>
    <property type="match status" value="1"/>
</dbReference>
<dbReference type="GO" id="GO:0008757">
    <property type="term" value="F:S-adenosylmethionine-dependent methyltransferase activity"/>
    <property type="evidence" value="ECO:0007669"/>
    <property type="project" value="InterPro"/>
</dbReference>
<keyword evidence="2" id="KW-0808">Transferase</keyword>
<dbReference type="CDD" id="cd02440">
    <property type="entry name" value="AdoMet_MTases"/>
    <property type="match status" value="1"/>
</dbReference>
<proteinExistence type="predicted"/>
<feature type="domain" description="Methyltransferase type 11" evidence="1">
    <location>
        <begin position="54"/>
        <end position="144"/>
    </location>
</feature>
<reference evidence="2" key="1">
    <citation type="journal article" date="2014" name="Int. J. Syst. Evol. Microbiol.">
        <title>Complete genome sequence of Corynebacterium casei LMG S-19264T (=DSM 44701T), isolated from a smear-ripened cheese.</title>
        <authorList>
            <consortium name="US DOE Joint Genome Institute (JGI-PGF)"/>
            <person name="Walter F."/>
            <person name="Albersmeier A."/>
            <person name="Kalinowski J."/>
            <person name="Ruckert C."/>
        </authorList>
    </citation>
    <scope>NUCLEOTIDE SEQUENCE</scope>
    <source>
        <strain evidence="2">CGMCC 4.7679</strain>
    </source>
</reference>
<dbReference type="Pfam" id="PF08241">
    <property type="entry name" value="Methyltransf_11"/>
    <property type="match status" value="1"/>
</dbReference>
<keyword evidence="2" id="KW-0489">Methyltransferase</keyword>
<protein>
    <submittedName>
        <fullName evidence="2">Methyltransferase</fullName>
    </submittedName>
</protein>
<gene>
    <name evidence="2" type="ORF">GCM10017566_38980</name>
</gene>
<dbReference type="PANTHER" id="PTHR42912">
    <property type="entry name" value="METHYLTRANSFERASE"/>
    <property type="match status" value="1"/>
</dbReference>
<evidence type="ECO:0000313" key="2">
    <source>
        <dbReference type="EMBL" id="GHF61748.1"/>
    </source>
</evidence>
<organism evidence="2 3">
    <name type="scientific">Amycolatopsis bartoniae</name>
    <dbReference type="NCBI Taxonomy" id="941986"/>
    <lineage>
        <taxon>Bacteria</taxon>
        <taxon>Bacillati</taxon>
        <taxon>Actinomycetota</taxon>
        <taxon>Actinomycetes</taxon>
        <taxon>Pseudonocardiales</taxon>
        <taxon>Pseudonocardiaceae</taxon>
        <taxon>Amycolatopsis</taxon>
    </lineage>
</organism>
<reference evidence="2" key="2">
    <citation type="submission" date="2020-09" db="EMBL/GenBank/DDBJ databases">
        <authorList>
            <person name="Sun Q."/>
            <person name="Zhou Y."/>
        </authorList>
    </citation>
    <scope>NUCLEOTIDE SEQUENCE</scope>
    <source>
        <strain evidence="2">CGMCC 4.7679</strain>
    </source>
</reference>
<dbReference type="InterPro" id="IPR050508">
    <property type="entry name" value="Methyltransf_Superfamily"/>
</dbReference>
<dbReference type="Proteomes" id="UP000658656">
    <property type="component" value="Unassembled WGS sequence"/>
</dbReference>
<comment type="caution">
    <text evidence="2">The sequence shown here is derived from an EMBL/GenBank/DDBJ whole genome shotgun (WGS) entry which is preliminary data.</text>
</comment>
<keyword evidence="3" id="KW-1185">Reference proteome</keyword>
<evidence type="ECO:0000313" key="3">
    <source>
        <dbReference type="Proteomes" id="UP000658656"/>
    </source>
</evidence>
<sequence length="192" mass="20219">MSTTAFEAVLDRAFGRPRGLLGRIGAAVMASVNGPTERHVVDVARLTPGEAVLVVGHGPGVGVEAALTRTPQVTGVDPAEAMLALARARCPDARLSRGTAADTGQSDESADVVLSVNNVQLWPDRAAGFAELRRVLRPGGRLVLSAPEKWLPVSRHELAAEVAAAGFTDLQTWTWEPPGFASTAAELRARRL</sequence>
<dbReference type="AlphaFoldDB" id="A0A8H9IUD4"/>